<dbReference type="STRING" id="1291379.TPE_1416"/>
<dbReference type="PATRIC" id="fig|1291379.3.peg.1404"/>
<dbReference type="InterPro" id="IPR037523">
    <property type="entry name" value="VOC_core"/>
</dbReference>
<dbReference type="Gene3D" id="3.10.180.10">
    <property type="entry name" value="2,3-Dihydroxybiphenyl 1,2-Dioxygenase, domain 1"/>
    <property type="match status" value="1"/>
</dbReference>
<dbReference type="PANTHER" id="PTHR36113:SF3">
    <property type="entry name" value="SLL5075 PROTEIN"/>
    <property type="match status" value="1"/>
</dbReference>
<dbReference type="CDD" id="cd06587">
    <property type="entry name" value="VOC"/>
    <property type="match status" value="1"/>
</dbReference>
<evidence type="ECO:0000259" key="1">
    <source>
        <dbReference type="PROSITE" id="PS51819"/>
    </source>
</evidence>
<protein>
    <submittedName>
        <fullName evidence="2">Glyoxalase</fullName>
    </submittedName>
</protein>
<evidence type="ECO:0000313" key="2">
    <source>
        <dbReference type="EMBL" id="AGT43911.1"/>
    </source>
</evidence>
<dbReference type="PANTHER" id="PTHR36113">
    <property type="entry name" value="LYASE, PUTATIVE-RELATED-RELATED"/>
    <property type="match status" value="1"/>
</dbReference>
<dbReference type="InterPro" id="IPR029068">
    <property type="entry name" value="Glyas_Bleomycin-R_OHBP_Dase"/>
</dbReference>
<keyword evidence="3" id="KW-1185">Reference proteome</keyword>
<dbReference type="SUPFAM" id="SSF54593">
    <property type="entry name" value="Glyoxalase/Bleomycin resistance protein/Dihydroxybiphenyl dioxygenase"/>
    <property type="match status" value="1"/>
</dbReference>
<dbReference type="AlphaFoldDB" id="S6A3W5"/>
<dbReference type="PROSITE" id="PS51819">
    <property type="entry name" value="VOC"/>
    <property type="match status" value="1"/>
</dbReference>
<dbReference type="EMBL" id="CP004120">
    <property type="protein sequence ID" value="AGT43911.1"/>
    <property type="molecule type" value="Genomic_DNA"/>
</dbReference>
<reference evidence="2 3" key="1">
    <citation type="journal article" date="2013" name="PLoS ONE">
        <title>Genome-Wide Relatedness of Treponema pedis, from Gingiva and Necrotic Skin Lesions of Pigs, with the Human Oral Pathogen Treponema denticola.</title>
        <authorList>
            <person name="Svartstrom O."/>
            <person name="Mushtaq M."/>
            <person name="Pringle M."/>
            <person name="Segerman B."/>
        </authorList>
    </citation>
    <scope>NUCLEOTIDE SEQUENCE [LARGE SCALE GENOMIC DNA]</scope>
    <source>
        <strain evidence="2">T A4</strain>
    </source>
</reference>
<dbReference type="Proteomes" id="UP000015620">
    <property type="component" value="Chromosome"/>
</dbReference>
<dbReference type="InterPro" id="IPR051332">
    <property type="entry name" value="Fosfomycin_Res_Enzymes"/>
</dbReference>
<evidence type="ECO:0000313" key="3">
    <source>
        <dbReference type="Proteomes" id="UP000015620"/>
    </source>
</evidence>
<sequence length="139" mass="15996">MTYAVYYVILFKRSSKMILNSVAVRTEEMEKSIEFYEKILGFTFNYMMSAAPWKRIAFLTEPESGMNLELISNEKAKQNAESRISLTIQVEQIGEAEKFLKANNVRIIVPPRTVKDGKKMLTAVDPNGVEIDFIEFKKD</sequence>
<gene>
    <name evidence="2" type="ORF">TPE_1416</name>
</gene>
<feature type="domain" description="VOC" evidence="1">
    <location>
        <begin position="18"/>
        <end position="136"/>
    </location>
</feature>
<dbReference type="Pfam" id="PF00903">
    <property type="entry name" value="Glyoxalase"/>
    <property type="match status" value="1"/>
</dbReference>
<proteinExistence type="predicted"/>
<name>S6A3W5_9SPIR</name>
<organism evidence="2 3">
    <name type="scientific">Treponema pedis str. T A4</name>
    <dbReference type="NCBI Taxonomy" id="1291379"/>
    <lineage>
        <taxon>Bacteria</taxon>
        <taxon>Pseudomonadati</taxon>
        <taxon>Spirochaetota</taxon>
        <taxon>Spirochaetia</taxon>
        <taxon>Spirochaetales</taxon>
        <taxon>Treponemataceae</taxon>
        <taxon>Treponema</taxon>
    </lineage>
</organism>
<dbReference type="HOGENOM" id="CLU_046006_8_5_12"/>
<dbReference type="InterPro" id="IPR004360">
    <property type="entry name" value="Glyas_Fos-R_dOase_dom"/>
</dbReference>
<dbReference type="KEGG" id="tped:TPE_1416"/>
<accession>S6A3W5</accession>